<dbReference type="EMBL" id="VSSQ01120527">
    <property type="protein sequence ID" value="MPN53418.1"/>
    <property type="molecule type" value="Genomic_DNA"/>
</dbReference>
<protein>
    <submittedName>
        <fullName evidence="1">Uncharacterized protein</fullName>
    </submittedName>
</protein>
<dbReference type="AlphaFoldDB" id="A0A645IPY7"/>
<organism evidence="1">
    <name type="scientific">bioreactor metagenome</name>
    <dbReference type="NCBI Taxonomy" id="1076179"/>
    <lineage>
        <taxon>unclassified sequences</taxon>
        <taxon>metagenomes</taxon>
        <taxon>ecological metagenomes</taxon>
    </lineage>
</organism>
<name>A0A645IPY7_9ZZZZ</name>
<evidence type="ECO:0000313" key="1">
    <source>
        <dbReference type="EMBL" id="MPN53418.1"/>
    </source>
</evidence>
<gene>
    <name evidence="1" type="ORF">SDC9_201082</name>
</gene>
<proteinExistence type="predicted"/>
<comment type="caution">
    <text evidence="1">The sequence shown here is derived from an EMBL/GenBank/DDBJ whole genome shotgun (WGS) entry which is preliminary data.</text>
</comment>
<accession>A0A645IPY7</accession>
<reference evidence="1" key="1">
    <citation type="submission" date="2019-08" db="EMBL/GenBank/DDBJ databases">
        <authorList>
            <person name="Kucharzyk K."/>
            <person name="Murdoch R.W."/>
            <person name="Higgins S."/>
            <person name="Loffler F."/>
        </authorList>
    </citation>
    <scope>NUCLEOTIDE SEQUENCE</scope>
</reference>
<sequence>MHRRDVDACRHHARHGMQAAAAGSQGVLQRQLDARLEFGLAPRQRGQAAFALRPVSGRQIEKRQRQVVPPQPANDFGDLELVREQELDRPETVVGRRSETIEELVFRVHQAEVGGKTRHGGRRKKAAPTA</sequence>